<accession>A0A5S5DU93</accession>
<evidence type="ECO:0000313" key="1">
    <source>
        <dbReference type="EMBL" id="TYP98199.1"/>
    </source>
</evidence>
<evidence type="ECO:0000313" key="2">
    <source>
        <dbReference type="Proteomes" id="UP000323136"/>
    </source>
</evidence>
<dbReference type="EMBL" id="VNIA01000003">
    <property type="protein sequence ID" value="TYP98199.1"/>
    <property type="molecule type" value="Genomic_DNA"/>
</dbReference>
<protein>
    <submittedName>
        <fullName evidence="1">Uncharacterized protein</fullName>
    </submittedName>
</protein>
<gene>
    <name evidence="1" type="ORF">C7447_103369</name>
</gene>
<comment type="caution">
    <text evidence="1">The sequence shown here is derived from an EMBL/GenBank/DDBJ whole genome shotgun (WGS) entry which is preliminary data.</text>
</comment>
<dbReference type="AlphaFoldDB" id="A0A5S5DU93"/>
<dbReference type="Proteomes" id="UP000323136">
    <property type="component" value="Unassembled WGS sequence"/>
</dbReference>
<dbReference type="RefSeq" id="WP_211354916.1">
    <property type="nucleotide sequence ID" value="NZ_VNIA01000003.1"/>
</dbReference>
<reference evidence="1 2" key="1">
    <citation type="submission" date="2019-07" db="EMBL/GenBank/DDBJ databases">
        <title>Genomic Encyclopedia of Type Strains, Phase IV (KMG-IV): sequencing the most valuable type-strain genomes for metagenomic binning, comparative biology and taxonomic classification.</title>
        <authorList>
            <person name="Goeker M."/>
        </authorList>
    </citation>
    <scope>NUCLEOTIDE SEQUENCE [LARGE SCALE GENOMIC DNA]</scope>
    <source>
        <strain evidence="1 2">DSM 18961</strain>
    </source>
</reference>
<name>A0A5S5DU93_9FLAO</name>
<proteinExistence type="predicted"/>
<organism evidence="1 2">
    <name type="scientific">Tenacibaculum adriaticum</name>
    <dbReference type="NCBI Taxonomy" id="413713"/>
    <lineage>
        <taxon>Bacteria</taxon>
        <taxon>Pseudomonadati</taxon>
        <taxon>Bacteroidota</taxon>
        <taxon>Flavobacteriia</taxon>
        <taxon>Flavobacteriales</taxon>
        <taxon>Flavobacteriaceae</taxon>
        <taxon>Tenacibaculum</taxon>
    </lineage>
</organism>
<keyword evidence="2" id="KW-1185">Reference proteome</keyword>
<sequence>MKPREYTKTGKTDLLKVEILCTFDGSTIVLTYHFKIIDELIQPLKITE</sequence>